<evidence type="ECO:0000313" key="3">
    <source>
        <dbReference type="Proteomes" id="UP001501047"/>
    </source>
</evidence>
<dbReference type="RefSeq" id="WP_343826599.1">
    <property type="nucleotide sequence ID" value="NZ_BAAACI010000006.1"/>
</dbReference>
<dbReference type="EMBL" id="BAAACI010000006">
    <property type="protein sequence ID" value="GAA0774105.1"/>
    <property type="molecule type" value="Genomic_DNA"/>
</dbReference>
<protein>
    <recommendedName>
        <fullName evidence="4">DUF2812 domain-containing protein</fullName>
    </recommendedName>
</protein>
<evidence type="ECO:0000313" key="2">
    <source>
        <dbReference type="EMBL" id="GAA0774105.1"/>
    </source>
</evidence>
<reference evidence="2 3" key="1">
    <citation type="journal article" date="2019" name="Int. J. Syst. Evol. Microbiol.">
        <title>The Global Catalogue of Microorganisms (GCM) 10K type strain sequencing project: providing services to taxonomists for standard genome sequencing and annotation.</title>
        <authorList>
            <consortium name="The Broad Institute Genomics Platform"/>
            <consortium name="The Broad Institute Genome Sequencing Center for Infectious Disease"/>
            <person name="Wu L."/>
            <person name="Ma J."/>
        </authorList>
    </citation>
    <scope>NUCLEOTIDE SEQUENCE [LARGE SCALE GENOMIC DNA]</scope>
    <source>
        <strain evidence="2 3">JCM 1417</strain>
    </source>
</reference>
<dbReference type="InterPro" id="IPR021359">
    <property type="entry name" value="DUF2812"/>
</dbReference>
<keyword evidence="1" id="KW-0812">Transmembrane</keyword>
<feature type="transmembrane region" description="Helical" evidence="1">
    <location>
        <begin position="119"/>
        <end position="141"/>
    </location>
</feature>
<accession>A0ABN1KRB1</accession>
<sequence length="399" mass="46233">MSKSVYKFKPGSPWKIGVTESWLNAMAKKGLFIEKMGKYFATLKKDEPRDMYYRIELSEEKDELSEEQIRMYKTRGWTYITNYNIFHIFASPYEFNTTEVHIIPEEYAKMLKPFYKKAIIQLLISLAILFAFYVVIPIFIAKRYVSVLVNMSFIDILSQVIIISTFINGIFEILYISNLRKSLLQGTSVNHNAPWRFNYISSIFISSCLILLTTILITISFSSLFTGYDDEKTIPDDTSSMAIVRLKEVENPETLKKTPAPASEEVDYERHYREEKTFFAPLQYTSHEFGSVMINPTTTYAKSHDTGINNEVYKVRFKFMAEKLLFDLWKGDDGSRYEDTKPPILQDDDLDFLIVHETNSGYEIFACKGKGVMHVNYLGQEDANKVISVMKEKLSLIAE</sequence>
<keyword evidence="3" id="KW-1185">Reference proteome</keyword>
<comment type="caution">
    <text evidence="2">The sequence shown here is derived from an EMBL/GenBank/DDBJ whole genome shotgun (WGS) entry which is preliminary data.</text>
</comment>
<keyword evidence="1" id="KW-1133">Transmembrane helix</keyword>
<proteinExistence type="predicted"/>
<dbReference type="Proteomes" id="UP001501047">
    <property type="component" value="Unassembled WGS sequence"/>
</dbReference>
<organism evidence="2 3">
    <name type="scientific">Clostridium subterminale</name>
    <dbReference type="NCBI Taxonomy" id="1550"/>
    <lineage>
        <taxon>Bacteria</taxon>
        <taxon>Bacillati</taxon>
        <taxon>Bacillota</taxon>
        <taxon>Clostridia</taxon>
        <taxon>Eubacteriales</taxon>
        <taxon>Clostridiaceae</taxon>
        <taxon>Clostridium</taxon>
    </lineage>
</organism>
<keyword evidence="1" id="KW-0472">Membrane</keyword>
<evidence type="ECO:0000256" key="1">
    <source>
        <dbReference type="SAM" id="Phobius"/>
    </source>
</evidence>
<gene>
    <name evidence="2" type="ORF">GCM10008908_23370</name>
</gene>
<feature type="transmembrane region" description="Helical" evidence="1">
    <location>
        <begin position="153"/>
        <end position="176"/>
    </location>
</feature>
<feature type="transmembrane region" description="Helical" evidence="1">
    <location>
        <begin position="197"/>
        <end position="225"/>
    </location>
</feature>
<dbReference type="Pfam" id="PF11193">
    <property type="entry name" value="DUF2812"/>
    <property type="match status" value="1"/>
</dbReference>
<name>A0ABN1KRB1_CLOSU</name>
<evidence type="ECO:0008006" key="4">
    <source>
        <dbReference type="Google" id="ProtNLM"/>
    </source>
</evidence>